<reference evidence="2 3" key="1">
    <citation type="submission" date="2018-11" db="EMBL/GenBank/DDBJ databases">
        <title>Sequencing the genomes of 1000 actinobacteria strains.</title>
        <authorList>
            <person name="Klenk H.-P."/>
        </authorList>
    </citation>
    <scope>NUCLEOTIDE SEQUENCE [LARGE SCALE GENOMIC DNA]</scope>
    <source>
        <strain evidence="2 3">DSM 43634</strain>
    </source>
</reference>
<dbReference type="InterPro" id="IPR036388">
    <property type="entry name" value="WH-like_DNA-bd_sf"/>
</dbReference>
<dbReference type="EMBL" id="RJKL01000001">
    <property type="protein sequence ID" value="ROP30473.1"/>
    <property type="molecule type" value="Genomic_DNA"/>
</dbReference>
<dbReference type="InterPro" id="IPR051797">
    <property type="entry name" value="TrmB-like"/>
</dbReference>
<name>A0A3N1GJM2_9ACTN</name>
<dbReference type="GO" id="GO:0003677">
    <property type="term" value="F:DNA binding"/>
    <property type="evidence" value="ECO:0007669"/>
    <property type="project" value="InterPro"/>
</dbReference>
<dbReference type="SMART" id="SM00421">
    <property type="entry name" value="HTH_LUXR"/>
    <property type="match status" value="1"/>
</dbReference>
<dbReference type="PANTHER" id="PTHR34293">
    <property type="entry name" value="HTH-TYPE TRANSCRIPTIONAL REGULATOR TRMBL2"/>
    <property type="match status" value="1"/>
</dbReference>
<feature type="domain" description="HTH luxR-type" evidence="1">
    <location>
        <begin position="286"/>
        <end position="351"/>
    </location>
</feature>
<dbReference type="Pfam" id="PF00196">
    <property type="entry name" value="GerE"/>
    <property type="match status" value="1"/>
</dbReference>
<dbReference type="AlphaFoldDB" id="A0A3N1GJM2"/>
<dbReference type="PROSITE" id="PS50043">
    <property type="entry name" value="HTH_LUXR_2"/>
    <property type="match status" value="1"/>
</dbReference>
<dbReference type="Gene3D" id="1.10.10.10">
    <property type="entry name" value="Winged helix-like DNA-binding domain superfamily/Winged helix DNA-binding domain"/>
    <property type="match status" value="1"/>
</dbReference>
<dbReference type="InterPro" id="IPR000792">
    <property type="entry name" value="Tscrpt_reg_LuxR_C"/>
</dbReference>
<proteinExistence type="predicted"/>
<dbReference type="Proteomes" id="UP000271683">
    <property type="component" value="Unassembled WGS sequence"/>
</dbReference>
<dbReference type="PANTHER" id="PTHR34293:SF1">
    <property type="entry name" value="HTH-TYPE TRANSCRIPTIONAL REGULATOR TRMBL2"/>
    <property type="match status" value="1"/>
</dbReference>
<gene>
    <name evidence="2" type="ORF">EDD30_3326</name>
</gene>
<protein>
    <submittedName>
        <fullName evidence="2">Regulatory LuxR family protein</fullName>
    </submittedName>
</protein>
<dbReference type="InterPro" id="IPR016032">
    <property type="entry name" value="Sig_transdc_resp-reg_C-effctor"/>
</dbReference>
<evidence type="ECO:0000259" key="1">
    <source>
        <dbReference type="PROSITE" id="PS50043"/>
    </source>
</evidence>
<dbReference type="CDD" id="cd06170">
    <property type="entry name" value="LuxR_C_like"/>
    <property type="match status" value="1"/>
</dbReference>
<sequence length="370" mass="40547">MRIDGVTSTPIPFGAAIPSLVRWGMSSDADFVFRTLVTFGPRTERTIATELGLSSRRTAEALAELREGGAAVSTDDSRTTTRIWTARRPAAVVAMLRSRRMRLVDGHAKSQSHHQVVRALRSSGVGAALPLDTVPGLRGSVTDGMRYLSRQATRDRIAEHVATDIRDFWTMSNDQAIDAEAARVAAPQDIALYERGVRMRLLALPPADGDPLDVSGHLINGTTYQRRETPNVPLRLMLVDRRFAYFPADPNDLDQGYLEVERPGVLRALIRLFERHWDASVPPERLSVAPIVLSPRERNLITLLAAGHTDQSSAERLRISARSVTGIMRNLMDRLGVENRFQLGLALGALRVAAPPSLAGSAGESSHQTD</sequence>
<evidence type="ECO:0000313" key="3">
    <source>
        <dbReference type="Proteomes" id="UP000271683"/>
    </source>
</evidence>
<dbReference type="OrthoDB" id="4266042at2"/>
<accession>A0A3N1GJM2</accession>
<organism evidence="2 3">
    <name type="scientific">Couchioplanes caeruleus</name>
    <dbReference type="NCBI Taxonomy" id="56438"/>
    <lineage>
        <taxon>Bacteria</taxon>
        <taxon>Bacillati</taxon>
        <taxon>Actinomycetota</taxon>
        <taxon>Actinomycetes</taxon>
        <taxon>Micromonosporales</taxon>
        <taxon>Micromonosporaceae</taxon>
        <taxon>Couchioplanes</taxon>
    </lineage>
</organism>
<dbReference type="GO" id="GO:0006355">
    <property type="term" value="P:regulation of DNA-templated transcription"/>
    <property type="evidence" value="ECO:0007669"/>
    <property type="project" value="InterPro"/>
</dbReference>
<evidence type="ECO:0000313" key="2">
    <source>
        <dbReference type="EMBL" id="ROP30473.1"/>
    </source>
</evidence>
<comment type="caution">
    <text evidence="2">The sequence shown here is derived from an EMBL/GenBank/DDBJ whole genome shotgun (WGS) entry which is preliminary data.</text>
</comment>
<dbReference type="SUPFAM" id="SSF46894">
    <property type="entry name" value="C-terminal effector domain of the bipartite response regulators"/>
    <property type="match status" value="1"/>
</dbReference>